<feature type="region of interest" description="Disordered" evidence="8">
    <location>
        <begin position="98"/>
        <end position="197"/>
    </location>
</feature>
<dbReference type="SUPFAM" id="SSF49695">
    <property type="entry name" value="gamma-Crystallin-like"/>
    <property type="match status" value="1"/>
</dbReference>
<feature type="compositionally biased region" description="Low complexity" evidence="8">
    <location>
        <begin position="174"/>
        <end position="187"/>
    </location>
</feature>
<dbReference type="SMART" id="SM00247">
    <property type="entry name" value="XTALbg"/>
    <property type="match status" value="2"/>
</dbReference>
<evidence type="ECO:0000259" key="9">
    <source>
        <dbReference type="PROSITE" id="PS50915"/>
    </source>
</evidence>
<accession>A0A834CCM3</accession>
<evidence type="ECO:0000256" key="3">
    <source>
        <dbReference type="ARBA" id="ARBA00019516"/>
    </source>
</evidence>
<evidence type="ECO:0000256" key="8">
    <source>
        <dbReference type="SAM" id="MobiDB-lite"/>
    </source>
</evidence>
<feature type="domain" description="Beta/gamma crystallin 'Greek key'" evidence="9">
    <location>
        <begin position="211"/>
        <end position="250"/>
    </location>
</feature>
<keyword evidence="5" id="KW-0677">Repeat</keyword>
<dbReference type="PRINTS" id="PR01367">
    <property type="entry name" value="BGCRYSTALLIN"/>
</dbReference>
<evidence type="ECO:0000256" key="7">
    <source>
        <dbReference type="ARBA" id="ARBA00032143"/>
    </source>
</evidence>
<dbReference type="FunFam" id="2.60.20.10:FF:000002">
    <property type="entry name" value="Crystallin, beta B2"/>
    <property type="match status" value="1"/>
</dbReference>
<comment type="caution">
    <text evidence="10">The sequence shown here is derived from an EMBL/GenBank/DDBJ whole genome shotgun (WGS) entry which is preliminary data.</text>
</comment>
<evidence type="ECO:0000256" key="4">
    <source>
        <dbReference type="ARBA" id="ARBA00022613"/>
    </source>
</evidence>
<dbReference type="EMBL" id="WKFB01000343">
    <property type="protein sequence ID" value="KAF6726138.1"/>
    <property type="molecule type" value="Genomic_DNA"/>
</dbReference>
<dbReference type="GO" id="GO:0002088">
    <property type="term" value="P:lens development in camera-type eye"/>
    <property type="evidence" value="ECO:0007669"/>
    <property type="project" value="TreeGrafter"/>
</dbReference>
<dbReference type="GO" id="GO:0005212">
    <property type="term" value="F:structural constituent of eye lens"/>
    <property type="evidence" value="ECO:0007669"/>
    <property type="project" value="UniProtKB-KW"/>
</dbReference>
<feature type="compositionally biased region" description="Polar residues" evidence="8">
    <location>
        <begin position="116"/>
        <end position="126"/>
    </location>
</feature>
<dbReference type="InterPro" id="IPR001064">
    <property type="entry name" value="Beta/gamma_crystallin"/>
</dbReference>
<evidence type="ECO:0000313" key="11">
    <source>
        <dbReference type="Proteomes" id="UP000646548"/>
    </source>
</evidence>
<dbReference type="InterPro" id="IPR050252">
    <property type="entry name" value="Beta/Gamma-Crystallin"/>
</dbReference>
<comment type="subunit">
    <text evidence="6">Homo/heterodimer, or complexes of higher-order. The structure of beta-crystallin oligomers seems to be stabilized through interactions between the N-terminal arms.</text>
</comment>
<dbReference type="PANTHER" id="PTHR11818">
    <property type="entry name" value="BETA/GAMMA CRYSTALLIN"/>
    <property type="match status" value="1"/>
</dbReference>
<proteinExistence type="inferred from homology"/>
<feature type="domain" description="Beta/gamma crystallin 'Greek key'" evidence="9">
    <location>
        <begin position="301"/>
        <end position="342"/>
    </location>
</feature>
<feature type="compositionally biased region" description="Polar residues" evidence="8">
    <location>
        <begin position="155"/>
        <end position="166"/>
    </location>
</feature>
<dbReference type="Gene3D" id="2.60.20.10">
    <property type="entry name" value="Crystallins"/>
    <property type="match status" value="2"/>
</dbReference>
<dbReference type="Proteomes" id="UP000646548">
    <property type="component" value="Unassembled WGS sequence"/>
</dbReference>
<dbReference type="InterPro" id="IPR011024">
    <property type="entry name" value="G_crystallin-like"/>
</dbReference>
<organism evidence="10 11">
    <name type="scientific">Oryzias melastigma</name>
    <name type="common">Marine medaka</name>
    <dbReference type="NCBI Taxonomy" id="30732"/>
    <lineage>
        <taxon>Eukaryota</taxon>
        <taxon>Metazoa</taxon>
        <taxon>Chordata</taxon>
        <taxon>Craniata</taxon>
        <taxon>Vertebrata</taxon>
        <taxon>Euteleostomi</taxon>
        <taxon>Actinopterygii</taxon>
        <taxon>Neopterygii</taxon>
        <taxon>Teleostei</taxon>
        <taxon>Neoteleostei</taxon>
        <taxon>Acanthomorphata</taxon>
        <taxon>Ovalentaria</taxon>
        <taxon>Atherinomorphae</taxon>
        <taxon>Beloniformes</taxon>
        <taxon>Adrianichthyidae</taxon>
        <taxon>Oryziinae</taxon>
        <taxon>Oryzias</taxon>
    </lineage>
</organism>
<keyword evidence="4" id="KW-0273">Eye lens protein</keyword>
<evidence type="ECO:0000256" key="5">
    <source>
        <dbReference type="ARBA" id="ARBA00022737"/>
    </source>
</evidence>
<dbReference type="PANTHER" id="PTHR11818:SF12">
    <property type="entry name" value="BETA-CRYSTALLIN B1"/>
    <property type="match status" value="1"/>
</dbReference>
<feature type="domain" description="Beta/gamma crystallin 'Greek key'" evidence="9">
    <location>
        <begin position="343"/>
        <end position="385"/>
    </location>
</feature>
<evidence type="ECO:0000256" key="2">
    <source>
        <dbReference type="ARBA" id="ARBA00009646"/>
    </source>
</evidence>
<evidence type="ECO:0000256" key="6">
    <source>
        <dbReference type="ARBA" id="ARBA00025922"/>
    </source>
</evidence>
<gene>
    <name evidence="10" type="ORF">FQA47_006385</name>
</gene>
<feature type="domain" description="Beta/gamma crystallin 'Greek key'" evidence="9">
    <location>
        <begin position="251"/>
        <end position="295"/>
    </location>
</feature>
<comment type="function">
    <text evidence="1">Crystallins are the dominant structural components of the vertebrate eye lens.</text>
</comment>
<dbReference type="AlphaFoldDB" id="A0A834CCM3"/>
<feature type="compositionally biased region" description="Low complexity" evidence="8">
    <location>
        <begin position="136"/>
        <end position="154"/>
    </location>
</feature>
<evidence type="ECO:0000256" key="1">
    <source>
        <dbReference type="ARBA" id="ARBA00003689"/>
    </source>
</evidence>
<dbReference type="Pfam" id="PF00030">
    <property type="entry name" value="Crystall"/>
    <property type="match status" value="2"/>
</dbReference>
<reference evidence="10" key="1">
    <citation type="journal article" name="BMC Genomics">
        <title>Long-read sequencing and de novo genome assembly of marine medaka (Oryzias melastigma).</title>
        <authorList>
            <person name="Liang P."/>
            <person name="Saqib H.S.A."/>
            <person name="Ni X."/>
            <person name="Shen Y."/>
        </authorList>
    </citation>
    <scope>NUCLEOTIDE SEQUENCE</scope>
    <source>
        <strain evidence="10">Bigg-433</strain>
    </source>
</reference>
<name>A0A834CCM3_ORYME</name>
<evidence type="ECO:0000313" key="10">
    <source>
        <dbReference type="EMBL" id="KAF6726138.1"/>
    </source>
</evidence>
<dbReference type="PROSITE" id="PS50915">
    <property type="entry name" value="CRYSTALLIN_BETA_GAMMA"/>
    <property type="match status" value="4"/>
</dbReference>
<protein>
    <recommendedName>
        <fullName evidence="3">Beta-crystallin B1</fullName>
    </recommendedName>
    <alternativeName>
        <fullName evidence="7">Beta-B1 crystallin</fullName>
    </alternativeName>
</protein>
<dbReference type="GO" id="GO:0007601">
    <property type="term" value="P:visual perception"/>
    <property type="evidence" value="ECO:0007669"/>
    <property type="project" value="TreeGrafter"/>
</dbReference>
<comment type="similarity">
    <text evidence="2">Belongs to the beta/gamma-crystallin family.</text>
</comment>
<dbReference type="FunFam" id="2.60.20.10:FF:000005">
    <property type="entry name" value="Crystallin, beta B1"/>
    <property type="match status" value="1"/>
</dbReference>
<sequence>MTRYYRSTGWHQKEKLCGETSVDRPGFLHTWSQSHPPLWSPWKPASLLSFLGSGTLSFSFTVLKRSPHVWSLPEYKSPRGALTGPARASLLTALQAVPTQVRTPAAAPQRPRSPGESGSQTHTNTHPLPERKAGTPRRPLTPLSLPQTLLKPLTMSQTAKSASSQGTDAKDKGAPAPAATSKATKTGDPGMGSYRVSPDRKFQLMDEQLIERIMLFDQENFQGRMMEVQNECMNVCDRGMDRVRSLIVECGPFVAFEQTNFRGEMFILEKGEYPRWDTWSNSYRSDCLMSLRPIRMDSMEHKICLFEHSDFKGNKMEIQEDDVPTLWAHGFCDRVGSVRVPGGAWVGYQYPGYRGYQYLFECGDYRHYNDFCAFQPQIQSMRRIRDMQFHQRGCFTFTTASK</sequence>